<keyword evidence="1" id="KW-0812">Transmembrane</keyword>
<keyword evidence="1" id="KW-0472">Membrane</keyword>
<feature type="transmembrane region" description="Helical" evidence="1">
    <location>
        <begin position="12"/>
        <end position="29"/>
    </location>
</feature>
<feature type="transmembrane region" description="Helical" evidence="1">
    <location>
        <begin position="142"/>
        <end position="166"/>
    </location>
</feature>
<evidence type="ECO:0000256" key="1">
    <source>
        <dbReference type="SAM" id="Phobius"/>
    </source>
</evidence>
<keyword evidence="3" id="KW-1185">Reference proteome</keyword>
<feature type="transmembrane region" description="Helical" evidence="1">
    <location>
        <begin position="81"/>
        <end position="99"/>
    </location>
</feature>
<evidence type="ECO:0000313" key="3">
    <source>
        <dbReference type="Proteomes" id="UP000289857"/>
    </source>
</evidence>
<proteinExistence type="predicted"/>
<protein>
    <recommendedName>
        <fullName evidence="4">YhhN-like protein</fullName>
    </recommendedName>
</protein>
<sequence length="228" mass="26590">MIRFYSDKKSLFVYLYFLISILEIGAEYFENSTVIWLTKPLILPILLLYYLQRTSKWALFYTLALGVNWLANIAFILKSEWTTFCALLLFVLHRVFVLLQVAKFERKRGIGLLPVLFGSAPFMILFLSVINLSFEAIVVPDLYILLLQSVLMSIFGGFSFASFYIVGDKASKMLFMSSLYFALNLFVLGVKMYYLDLHIMKPLSMLLFIFAHFFLVKYILYIEKEIKN</sequence>
<feature type="transmembrane region" description="Helical" evidence="1">
    <location>
        <begin position="173"/>
        <end position="193"/>
    </location>
</feature>
<dbReference type="OrthoDB" id="1365711at2"/>
<dbReference type="Proteomes" id="UP000289857">
    <property type="component" value="Unassembled WGS sequence"/>
</dbReference>
<accession>A0A4Q1K448</accession>
<keyword evidence="1" id="KW-1133">Transmembrane helix</keyword>
<organism evidence="2 3">
    <name type="scientific">Flavobacterium stagni</name>
    <dbReference type="NCBI Taxonomy" id="2506421"/>
    <lineage>
        <taxon>Bacteria</taxon>
        <taxon>Pseudomonadati</taxon>
        <taxon>Bacteroidota</taxon>
        <taxon>Flavobacteriia</taxon>
        <taxon>Flavobacteriales</taxon>
        <taxon>Flavobacteriaceae</taxon>
        <taxon>Flavobacterium</taxon>
    </lineage>
</organism>
<feature type="transmembrane region" description="Helical" evidence="1">
    <location>
        <begin position="35"/>
        <end position="51"/>
    </location>
</feature>
<evidence type="ECO:0000313" key="2">
    <source>
        <dbReference type="EMBL" id="RXR20312.1"/>
    </source>
</evidence>
<feature type="transmembrane region" description="Helical" evidence="1">
    <location>
        <begin position="111"/>
        <end position="130"/>
    </location>
</feature>
<reference evidence="3" key="1">
    <citation type="submission" date="2019-01" db="EMBL/GenBank/DDBJ databases">
        <title>Cytophagaceae bacterium strain CAR-16.</title>
        <authorList>
            <person name="Chen W.-M."/>
        </authorList>
    </citation>
    <scope>NUCLEOTIDE SEQUENCE [LARGE SCALE GENOMIC DNA]</scope>
    <source>
        <strain evidence="3">WWJ-16</strain>
    </source>
</reference>
<name>A0A4Q1K448_9FLAO</name>
<comment type="caution">
    <text evidence="2">The sequence shown here is derived from an EMBL/GenBank/DDBJ whole genome shotgun (WGS) entry which is preliminary data.</text>
</comment>
<gene>
    <name evidence="2" type="ORF">EQG61_12900</name>
</gene>
<evidence type="ECO:0008006" key="4">
    <source>
        <dbReference type="Google" id="ProtNLM"/>
    </source>
</evidence>
<feature type="transmembrane region" description="Helical" evidence="1">
    <location>
        <begin position="58"/>
        <end position="75"/>
    </location>
</feature>
<feature type="transmembrane region" description="Helical" evidence="1">
    <location>
        <begin position="199"/>
        <end position="220"/>
    </location>
</feature>
<dbReference type="EMBL" id="SBKN01000009">
    <property type="protein sequence ID" value="RXR20312.1"/>
    <property type="molecule type" value="Genomic_DNA"/>
</dbReference>
<dbReference type="AlphaFoldDB" id="A0A4Q1K448"/>
<dbReference type="RefSeq" id="WP_129462363.1">
    <property type="nucleotide sequence ID" value="NZ_SBKN01000009.1"/>
</dbReference>